<dbReference type="AlphaFoldDB" id="A0A8T2J5G5"/>
<name>A0A8T2J5G5_9PIPI</name>
<dbReference type="FunFam" id="2.30.30.140:FF:000013">
    <property type="entry name" value="Histone acetyltransferase"/>
    <property type="match status" value="1"/>
</dbReference>
<dbReference type="InterPro" id="IPR000953">
    <property type="entry name" value="Chromo/chromo_shadow_dom"/>
</dbReference>
<dbReference type="GO" id="GO:0006355">
    <property type="term" value="P:regulation of DNA-templated transcription"/>
    <property type="evidence" value="ECO:0007669"/>
    <property type="project" value="InterPro"/>
</dbReference>
<keyword evidence="13" id="KW-0539">Nucleus</keyword>
<dbReference type="GO" id="GO:0035267">
    <property type="term" value="C:NuA4 histone acetyltransferase complex"/>
    <property type="evidence" value="ECO:0007669"/>
    <property type="project" value="TreeGrafter"/>
</dbReference>
<dbReference type="PROSITE" id="PS51726">
    <property type="entry name" value="MYST_HAT"/>
    <property type="match status" value="1"/>
</dbReference>
<dbReference type="InterPro" id="IPR025995">
    <property type="entry name" value="Tudor-knot"/>
</dbReference>
<dbReference type="CDD" id="cd18985">
    <property type="entry name" value="CBD_TIP60_like"/>
    <property type="match status" value="1"/>
</dbReference>
<evidence type="ECO:0000256" key="5">
    <source>
        <dbReference type="ARBA" id="ARBA00022723"/>
    </source>
</evidence>
<evidence type="ECO:0000256" key="10">
    <source>
        <dbReference type="ARBA" id="ARBA00023015"/>
    </source>
</evidence>
<keyword evidence="14" id="KW-0012">Acyltransferase</keyword>
<protein>
    <recommendedName>
        <fullName evidence="3">histone acetyltransferase</fullName>
        <ecNumber evidence="3">2.3.1.48</ecNumber>
    </recommendedName>
</protein>
<evidence type="ECO:0000313" key="21">
    <source>
        <dbReference type="Proteomes" id="UP000812440"/>
    </source>
</evidence>
<keyword evidence="6" id="KW-0227">DNA damage</keyword>
<dbReference type="InterPro" id="IPR016181">
    <property type="entry name" value="Acyl_CoA_acyltransferase"/>
</dbReference>
<dbReference type="GO" id="GO:0046972">
    <property type="term" value="F:histone H4K16 acetyltransferase activity"/>
    <property type="evidence" value="ECO:0007669"/>
    <property type="project" value="TreeGrafter"/>
</dbReference>
<dbReference type="Gene3D" id="3.30.60.60">
    <property type="entry name" value="N-acetyl transferase-like"/>
    <property type="match status" value="1"/>
</dbReference>
<dbReference type="EC" id="2.3.1.48" evidence="3"/>
<feature type="region of interest" description="Disordered" evidence="18">
    <location>
        <begin position="73"/>
        <end position="97"/>
    </location>
</feature>
<evidence type="ECO:0000256" key="4">
    <source>
        <dbReference type="ARBA" id="ARBA00022679"/>
    </source>
</evidence>
<evidence type="ECO:0000256" key="11">
    <source>
        <dbReference type="ARBA" id="ARBA00023163"/>
    </source>
</evidence>
<dbReference type="GO" id="GO:0005634">
    <property type="term" value="C:nucleus"/>
    <property type="evidence" value="ECO:0007669"/>
    <property type="project" value="UniProtKB-SubCell"/>
</dbReference>
<dbReference type="InterPro" id="IPR050603">
    <property type="entry name" value="MYST_HAT"/>
</dbReference>
<keyword evidence="10" id="KW-0805">Transcription regulation</keyword>
<keyword evidence="4" id="KW-0808">Transferase</keyword>
<evidence type="ECO:0000256" key="1">
    <source>
        <dbReference type="ARBA" id="ARBA00004123"/>
    </source>
</evidence>
<evidence type="ECO:0000256" key="18">
    <source>
        <dbReference type="SAM" id="MobiDB-lite"/>
    </source>
</evidence>
<proteinExistence type="inferred from homology"/>
<dbReference type="PANTHER" id="PTHR10615">
    <property type="entry name" value="HISTONE ACETYLTRANSFERASE"/>
    <property type="match status" value="1"/>
</dbReference>
<feature type="region of interest" description="Disordered" evidence="18">
    <location>
        <begin position="187"/>
        <end position="214"/>
    </location>
</feature>
<reference evidence="20" key="1">
    <citation type="thesis" date="2020" institute="ProQuest LLC" country="789 East Eisenhower Parkway, Ann Arbor, MI, USA">
        <title>Comparative Genomics and Chromosome Evolution.</title>
        <authorList>
            <person name="Mudd A.B."/>
        </authorList>
    </citation>
    <scope>NUCLEOTIDE SEQUENCE</scope>
    <source>
        <strain evidence="20">Female2</strain>
        <tissue evidence="20">Blood</tissue>
    </source>
</reference>
<feature type="domain" description="MYST-type HAT" evidence="19">
    <location>
        <begin position="225"/>
        <end position="294"/>
    </location>
</feature>
<keyword evidence="5" id="KW-0479">Metal-binding</keyword>
<dbReference type="OrthoDB" id="787137at2759"/>
<comment type="catalytic activity">
    <reaction evidence="15">
        <text>2-hydroxyisobutanoyl-CoA + L-lysyl-[protein] = N(6)-(2-hydroxyisobutanoyl)-L-lysyl-[protein] + CoA + H(+)</text>
        <dbReference type="Rhea" id="RHEA:24180"/>
        <dbReference type="Rhea" id="RHEA-COMP:9752"/>
        <dbReference type="Rhea" id="RHEA-COMP:15921"/>
        <dbReference type="ChEBI" id="CHEBI:15378"/>
        <dbReference type="ChEBI" id="CHEBI:29969"/>
        <dbReference type="ChEBI" id="CHEBI:57287"/>
        <dbReference type="ChEBI" id="CHEBI:131780"/>
        <dbReference type="ChEBI" id="CHEBI:144968"/>
    </reaction>
    <physiologicalReaction direction="left-to-right" evidence="15">
        <dbReference type="Rhea" id="RHEA:24181"/>
    </physiologicalReaction>
</comment>
<dbReference type="SMART" id="SM00298">
    <property type="entry name" value="CHROMO"/>
    <property type="match status" value="1"/>
</dbReference>
<organism evidence="20 21">
    <name type="scientific">Hymenochirus boettgeri</name>
    <name type="common">Congo dwarf clawed frog</name>
    <dbReference type="NCBI Taxonomy" id="247094"/>
    <lineage>
        <taxon>Eukaryota</taxon>
        <taxon>Metazoa</taxon>
        <taxon>Chordata</taxon>
        <taxon>Craniata</taxon>
        <taxon>Vertebrata</taxon>
        <taxon>Euteleostomi</taxon>
        <taxon>Amphibia</taxon>
        <taxon>Batrachia</taxon>
        <taxon>Anura</taxon>
        <taxon>Pipoidea</taxon>
        <taxon>Pipidae</taxon>
        <taxon>Pipinae</taxon>
        <taxon>Hymenochirus</taxon>
    </lineage>
</organism>
<dbReference type="Proteomes" id="UP000812440">
    <property type="component" value="Chromosome 4"/>
</dbReference>
<dbReference type="GO" id="GO:0008270">
    <property type="term" value="F:zinc ion binding"/>
    <property type="evidence" value="ECO:0007669"/>
    <property type="project" value="UniProtKB-KW"/>
</dbReference>
<dbReference type="Pfam" id="PF11717">
    <property type="entry name" value="Tudor-knot"/>
    <property type="match status" value="1"/>
</dbReference>
<dbReference type="GO" id="GO:0000724">
    <property type="term" value="P:double-strand break repair via homologous recombination"/>
    <property type="evidence" value="ECO:0007669"/>
    <property type="project" value="TreeGrafter"/>
</dbReference>
<comment type="catalytic activity">
    <reaction evidence="16">
        <text>(2E)-butenoyl-CoA + L-lysyl-[protein] = N(6)-(2E)-butenoyl-L-lysyl-[protein] + CoA + H(+)</text>
        <dbReference type="Rhea" id="RHEA:53908"/>
        <dbReference type="Rhea" id="RHEA-COMP:9752"/>
        <dbReference type="Rhea" id="RHEA-COMP:13707"/>
        <dbReference type="ChEBI" id="CHEBI:15378"/>
        <dbReference type="ChEBI" id="CHEBI:29969"/>
        <dbReference type="ChEBI" id="CHEBI:57287"/>
        <dbReference type="ChEBI" id="CHEBI:57332"/>
        <dbReference type="ChEBI" id="CHEBI:137954"/>
    </reaction>
    <physiologicalReaction direction="left-to-right" evidence="16">
        <dbReference type="Rhea" id="RHEA:53909"/>
    </physiologicalReaction>
</comment>
<evidence type="ECO:0000259" key="19">
    <source>
        <dbReference type="PROSITE" id="PS51726"/>
    </source>
</evidence>
<keyword evidence="7" id="KW-0863">Zinc-finger</keyword>
<evidence type="ECO:0000256" key="12">
    <source>
        <dbReference type="ARBA" id="ARBA00023204"/>
    </source>
</evidence>
<feature type="compositionally biased region" description="Polar residues" evidence="18">
    <location>
        <begin position="77"/>
        <end position="88"/>
    </location>
</feature>
<keyword evidence="9" id="KW-0007">Acetylation</keyword>
<evidence type="ECO:0000256" key="14">
    <source>
        <dbReference type="ARBA" id="ARBA00023315"/>
    </source>
</evidence>
<evidence type="ECO:0000256" key="2">
    <source>
        <dbReference type="ARBA" id="ARBA00010107"/>
    </source>
</evidence>
<dbReference type="InterPro" id="IPR040706">
    <property type="entry name" value="Zf-MYST"/>
</dbReference>
<comment type="caution">
    <text evidence="20">The sequence shown here is derived from an EMBL/GenBank/DDBJ whole genome shotgun (WGS) entry which is preliminary data.</text>
</comment>
<gene>
    <name evidence="20" type="ORF">GDO86_008541</name>
</gene>
<evidence type="ECO:0000313" key="20">
    <source>
        <dbReference type="EMBL" id="KAG8437881.1"/>
    </source>
</evidence>
<dbReference type="GO" id="GO:0010557">
    <property type="term" value="P:positive regulation of macromolecule biosynthetic process"/>
    <property type="evidence" value="ECO:0007669"/>
    <property type="project" value="UniProtKB-ARBA"/>
</dbReference>
<dbReference type="PANTHER" id="PTHR10615:SF219">
    <property type="entry name" value="HISTONE ACETYLTRANSFERASE KAT5"/>
    <property type="match status" value="1"/>
</dbReference>
<evidence type="ECO:0000256" key="17">
    <source>
        <dbReference type="ARBA" id="ARBA00048940"/>
    </source>
</evidence>
<dbReference type="GO" id="GO:0045935">
    <property type="term" value="P:positive regulation of nucleobase-containing compound metabolic process"/>
    <property type="evidence" value="ECO:0007669"/>
    <property type="project" value="UniProtKB-ARBA"/>
</dbReference>
<keyword evidence="11" id="KW-0804">Transcription</keyword>
<keyword evidence="21" id="KW-1185">Reference proteome</keyword>
<dbReference type="FunFam" id="3.30.60.60:FF:000001">
    <property type="entry name" value="Histone acetyltransferase"/>
    <property type="match status" value="1"/>
</dbReference>
<comment type="subcellular location">
    <subcellularLocation>
        <location evidence="1">Nucleus</location>
    </subcellularLocation>
</comment>
<sequence>MAEAEIVEGCRLPVLRKNQDNEIEWPLAEILSVKELTGKKLFYVHYIDFNKRLDEWVTHDRLDLKKIQFPKKEAKTPTKNGLSGSRPSSPEREVKRKADVISPVIPVPAIPAVPETIQTIVFPQQAPCDVAGGSAHTLLSQNGAVRSTLSCSTTWPKKSNCLSADEPFHHEPEDNLYPTTIIPQADPSAEGPLIQDSQDSSDGIPSAPRMTGSLVSDRSHDDIITRMKNIECIELGRHRLKPWYFSPYPQELTVLPVLYLCEFCLKYLKSLKCLQRHLVSLGFCFVFVSTLYTT</sequence>
<dbReference type="InterPro" id="IPR002717">
    <property type="entry name" value="HAT_MYST-type"/>
</dbReference>
<evidence type="ECO:0000256" key="13">
    <source>
        <dbReference type="ARBA" id="ARBA00023242"/>
    </source>
</evidence>
<evidence type="ECO:0000256" key="6">
    <source>
        <dbReference type="ARBA" id="ARBA00022763"/>
    </source>
</evidence>
<comment type="similarity">
    <text evidence="2">Belongs to the MYST (SAS/MOZ) family.</text>
</comment>
<dbReference type="SUPFAM" id="SSF55729">
    <property type="entry name" value="Acyl-CoA N-acyltransferases (Nat)"/>
    <property type="match status" value="1"/>
</dbReference>
<dbReference type="EMBL" id="JAACNH010000007">
    <property type="protein sequence ID" value="KAG8437881.1"/>
    <property type="molecule type" value="Genomic_DNA"/>
</dbReference>
<evidence type="ECO:0000256" key="3">
    <source>
        <dbReference type="ARBA" id="ARBA00013184"/>
    </source>
</evidence>
<evidence type="ECO:0000256" key="9">
    <source>
        <dbReference type="ARBA" id="ARBA00022990"/>
    </source>
</evidence>
<comment type="catalytic activity">
    <reaction evidence="17">
        <text>L-lysyl-[histone] + acetyl-CoA = N(6)-acetyl-L-lysyl-[histone] + CoA + H(+)</text>
        <dbReference type="Rhea" id="RHEA:21992"/>
        <dbReference type="Rhea" id="RHEA-COMP:9845"/>
        <dbReference type="Rhea" id="RHEA-COMP:11338"/>
        <dbReference type="ChEBI" id="CHEBI:15378"/>
        <dbReference type="ChEBI" id="CHEBI:29969"/>
        <dbReference type="ChEBI" id="CHEBI:57287"/>
        <dbReference type="ChEBI" id="CHEBI:57288"/>
        <dbReference type="ChEBI" id="CHEBI:61930"/>
        <dbReference type="EC" id="2.3.1.48"/>
    </reaction>
    <physiologicalReaction direction="left-to-right" evidence="17">
        <dbReference type="Rhea" id="RHEA:21993"/>
    </physiologicalReaction>
</comment>
<accession>A0A8T2J5G5</accession>
<evidence type="ECO:0000256" key="8">
    <source>
        <dbReference type="ARBA" id="ARBA00022833"/>
    </source>
</evidence>
<dbReference type="Gene3D" id="2.30.30.140">
    <property type="match status" value="1"/>
</dbReference>
<dbReference type="Pfam" id="PF17772">
    <property type="entry name" value="zf-MYST"/>
    <property type="match status" value="1"/>
</dbReference>
<evidence type="ECO:0000256" key="7">
    <source>
        <dbReference type="ARBA" id="ARBA00022771"/>
    </source>
</evidence>
<evidence type="ECO:0000256" key="16">
    <source>
        <dbReference type="ARBA" id="ARBA00047752"/>
    </source>
</evidence>
<evidence type="ECO:0000256" key="15">
    <source>
        <dbReference type="ARBA" id="ARBA00047557"/>
    </source>
</evidence>
<dbReference type="SUPFAM" id="SSF54160">
    <property type="entry name" value="Chromo domain-like"/>
    <property type="match status" value="1"/>
</dbReference>
<dbReference type="InterPro" id="IPR016197">
    <property type="entry name" value="Chromo-like_dom_sf"/>
</dbReference>
<keyword evidence="8" id="KW-0862">Zinc</keyword>
<keyword evidence="12" id="KW-0234">DNA repair</keyword>